<dbReference type="GO" id="GO:0008270">
    <property type="term" value="F:zinc ion binding"/>
    <property type="evidence" value="ECO:0007669"/>
    <property type="project" value="UniProtKB-UniRule"/>
</dbReference>
<keyword evidence="8 11" id="KW-0804">Transcription</keyword>
<dbReference type="PROSITE" id="PS00028">
    <property type="entry name" value="ZINC_FINGER_C2H2_1"/>
    <property type="match status" value="1"/>
</dbReference>
<dbReference type="GO" id="GO:0006357">
    <property type="term" value="P:regulation of transcription by RNA polymerase II"/>
    <property type="evidence" value="ECO:0007669"/>
    <property type="project" value="UniProtKB-UniRule"/>
</dbReference>
<dbReference type="SMART" id="SM00327">
    <property type="entry name" value="VWA"/>
    <property type="match status" value="1"/>
</dbReference>
<evidence type="ECO:0000259" key="14">
    <source>
        <dbReference type="PROSITE" id="PS50234"/>
    </source>
</evidence>
<dbReference type="GO" id="GO:0005675">
    <property type="term" value="C:transcription factor TFIIH holo complex"/>
    <property type="evidence" value="ECO:0007669"/>
    <property type="project" value="UniProtKB-UniRule"/>
</dbReference>
<protein>
    <recommendedName>
        <fullName evidence="11">General transcription and DNA repair factor IIH</fullName>
    </recommendedName>
</protein>
<accession>A0AAV5QND7</accession>
<dbReference type="SUPFAM" id="SSF53300">
    <property type="entry name" value="vWA-like"/>
    <property type="match status" value="1"/>
</dbReference>
<evidence type="ECO:0000256" key="2">
    <source>
        <dbReference type="ARBA" id="ARBA00006092"/>
    </source>
</evidence>
<dbReference type="PANTHER" id="PTHR12695:SF2">
    <property type="entry name" value="GENERAL TRANSCRIPTION FACTOR IIH SUBUNIT 2-RELATED"/>
    <property type="match status" value="1"/>
</dbReference>
<comment type="function">
    <text evidence="11">Component of the general transcription and DNA repair factor IIH (TFIIH) core complex, which is involved in general and transcription-coupled nucleotide excision repair (NER) of damaged DNA and, when complexed to TFIIK, in RNA transcription by RNA polymerase II.</text>
</comment>
<feature type="region of interest" description="Disordered" evidence="13">
    <location>
        <begin position="1"/>
        <end position="90"/>
    </location>
</feature>
<feature type="domain" description="VWFA" evidence="14">
    <location>
        <begin position="151"/>
        <end position="341"/>
    </location>
</feature>
<feature type="zinc finger region" description="C4-type" evidence="12">
    <location>
        <begin position="389"/>
        <end position="406"/>
    </location>
</feature>
<gene>
    <name evidence="15" type="ORF">DASC09_037180</name>
</gene>
<dbReference type="InterPro" id="IPR004595">
    <property type="entry name" value="TFIIH_C1-like_dom"/>
</dbReference>
<dbReference type="GO" id="GO:0000439">
    <property type="term" value="C:transcription factor TFIIH core complex"/>
    <property type="evidence" value="ECO:0007669"/>
    <property type="project" value="UniProtKB-UniRule"/>
</dbReference>
<evidence type="ECO:0000313" key="16">
    <source>
        <dbReference type="Proteomes" id="UP001360560"/>
    </source>
</evidence>
<keyword evidence="9" id="KW-0234">DNA repair</keyword>
<dbReference type="InterPro" id="IPR046349">
    <property type="entry name" value="C1-like_sf"/>
</dbReference>
<keyword evidence="7 11" id="KW-0805">Transcription regulation</keyword>
<evidence type="ECO:0000256" key="7">
    <source>
        <dbReference type="ARBA" id="ARBA00023015"/>
    </source>
</evidence>
<evidence type="ECO:0000256" key="5">
    <source>
        <dbReference type="ARBA" id="ARBA00022771"/>
    </source>
</evidence>
<dbReference type="EMBL" id="BTFZ01000011">
    <property type="protein sequence ID" value="GMM36393.1"/>
    <property type="molecule type" value="Genomic_DNA"/>
</dbReference>
<dbReference type="FunFam" id="3.40.50.410:FF:000015">
    <property type="entry name" value="General transcription factor IIH subunit 2"/>
    <property type="match status" value="1"/>
</dbReference>
<proteinExistence type="inferred from homology"/>
<evidence type="ECO:0000256" key="12">
    <source>
        <dbReference type="PIRSR" id="PIRSR015919-1"/>
    </source>
</evidence>
<dbReference type="NCBIfam" id="TIGR00622">
    <property type="entry name" value="ssl1"/>
    <property type="match status" value="1"/>
</dbReference>
<evidence type="ECO:0000313" key="15">
    <source>
        <dbReference type="EMBL" id="GMM36393.1"/>
    </source>
</evidence>
<keyword evidence="4" id="KW-0227">DNA damage</keyword>
<dbReference type="SMART" id="SM01047">
    <property type="entry name" value="C1_4"/>
    <property type="match status" value="1"/>
</dbReference>
<keyword evidence="5" id="KW-0863">Zinc-finger</keyword>
<dbReference type="PIRSF" id="PIRSF015919">
    <property type="entry name" value="TFIIH_SSL1"/>
    <property type="match status" value="1"/>
</dbReference>
<feature type="compositionally biased region" description="Acidic residues" evidence="13">
    <location>
        <begin position="40"/>
        <end position="65"/>
    </location>
</feature>
<dbReference type="PANTHER" id="PTHR12695">
    <property type="entry name" value="GENERAL TRANSCRIPTION FACTOR IIH SUBUNIT 2"/>
    <property type="match status" value="1"/>
</dbReference>
<dbReference type="Pfam" id="PF04056">
    <property type="entry name" value="Ssl1"/>
    <property type="match status" value="1"/>
</dbReference>
<dbReference type="InterPro" id="IPR013087">
    <property type="entry name" value="Znf_C2H2_type"/>
</dbReference>
<evidence type="ECO:0000256" key="10">
    <source>
        <dbReference type="ARBA" id="ARBA00023242"/>
    </source>
</evidence>
<evidence type="ECO:0000256" key="11">
    <source>
        <dbReference type="PIRNR" id="PIRNR015919"/>
    </source>
</evidence>
<keyword evidence="6 11" id="KW-0862">Zinc</keyword>
<sequence length="515" mass="58152">MDSDEDEYVAKNPTSKNAGKSGMAKRTRKHGDDDVMMLLEDSEEDPGEADEDEGEGEEDDDDDGEYYGRKTKKKPGRGNQKKKKTKVRIDDNLKGKDGGYAWEDKIKRSWDIVKEDKDGSLEGLVSGLLEANKMKKIYKNVTPFQRGIIRSLILVIDCSRAMSEKDLRPNRYSLTIQYALEFVTEFFDQNPISQLGILGMQNGLSMVISDLSGNPIDHINNLKQLKKKDPEGDPSIQNALEMSRGMLLHTSPHSTKEVLIIFGTLFTSDPGDIFKTIDHLVNEKIRVRIIGLNAQVSICSKIVKETNYGDEKSNYGVILNEQHFKELLNDCITPLPVIKKLSSEAEGVQTTPQQKTFSLIKMGFPKRITEVDPSFCSCHSNLNYGGYICPFCKAKICSLPAVCPTCNLMLISSSHLARSYHHLFPLKNFEEVKFNEVDKSINLESQEPFKANFQYHQCYGCLMEFPVKSGSIVDPKLMKTTSRYQCLDCHKQFCIDCNVFIHEHLHNCPGCESNV</sequence>
<dbReference type="InterPro" id="IPR007198">
    <property type="entry name" value="Ssl1-like"/>
</dbReference>
<dbReference type="Gene3D" id="3.40.50.410">
    <property type="entry name" value="von Willebrand factor, type A domain"/>
    <property type="match status" value="1"/>
</dbReference>
<evidence type="ECO:0000256" key="8">
    <source>
        <dbReference type="ARBA" id="ARBA00023163"/>
    </source>
</evidence>
<dbReference type="GeneID" id="90074368"/>
<keyword evidence="3 11" id="KW-0479">Metal-binding</keyword>
<evidence type="ECO:0000256" key="3">
    <source>
        <dbReference type="ARBA" id="ARBA00022723"/>
    </source>
</evidence>
<reference evidence="15 16" key="1">
    <citation type="journal article" date="2023" name="Elife">
        <title>Identification of key yeast species and microbe-microbe interactions impacting larval growth of Drosophila in the wild.</title>
        <authorList>
            <person name="Mure A."/>
            <person name="Sugiura Y."/>
            <person name="Maeda R."/>
            <person name="Honda K."/>
            <person name="Sakurai N."/>
            <person name="Takahashi Y."/>
            <person name="Watada M."/>
            <person name="Katoh T."/>
            <person name="Gotoh A."/>
            <person name="Gotoh Y."/>
            <person name="Taniguchi I."/>
            <person name="Nakamura K."/>
            <person name="Hayashi T."/>
            <person name="Katayama T."/>
            <person name="Uemura T."/>
            <person name="Hattori Y."/>
        </authorList>
    </citation>
    <scope>NUCLEOTIDE SEQUENCE [LARGE SCALE GENOMIC DNA]</scope>
    <source>
        <strain evidence="15 16">SC-9</strain>
    </source>
</reference>
<evidence type="ECO:0000256" key="13">
    <source>
        <dbReference type="SAM" id="MobiDB-lite"/>
    </source>
</evidence>
<comment type="subcellular location">
    <subcellularLocation>
        <location evidence="1 11">Nucleus</location>
    </subcellularLocation>
</comment>
<evidence type="ECO:0000256" key="9">
    <source>
        <dbReference type="ARBA" id="ARBA00023204"/>
    </source>
</evidence>
<dbReference type="RefSeq" id="XP_064853389.1">
    <property type="nucleotide sequence ID" value="XM_064997317.1"/>
</dbReference>
<dbReference type="Pfam" id="PF07975">
    <property type="entry name" value="C1_4"/>
    <property type="match status" value="1"/>
</dbReference>
<dbReference type="GO" id="GO:0006351">
    <property type="term" value="P:DNA-templated transcription"/>
    <property type="evidence" value="ECO:0007669"/>
    <property type="project" value="InterPro"/>
</dbReference>
<dbReference type="Gene3D" id="3.30.40.10">
    <property type="entry name" value="Zinc/RING finger domain, C3HC4 (zinc finger)"/>
    <property type="match status" value="1"/>
</dbReference>
<dbReference type="InterPro" id="IPR013083">
    <property type="entry name" value="Znf_RING/FYVE/PHD"/>
</dbReference>
<dbReference type="InterPro" id="IPR012170">
    <property type="entry name" value="TFIIH_SSL1/p44"/>
</dbReference>
<name>A0AAV5QND7_9ASCO</name>
<dbReference type="AlphaFoldDB" id="A0AAV5QND7"/>
<comment type="caution">
    <text evidence="15">The sequence shown here is derived from an EMBL/GenBank/DDBJ whole genome shotgun (WGS) entry which is preliminary data.</text>
</comment>
<evidence type="ECO:0000256" key="4">
    <source>
        <dbReference type="ARBA" id="ARBA00022763"/>
    </source>
</evidence>
<dbReference type="GO" id="GO:0006289">
    <property type="term" value="P:nucleotide-excision repair"/>
    <property type="evidence" value="ECO:0007669"/>
    <property type="project" value="UniProtKB-UniRule"/>
</dbReference>
<feature type="compositionally biased region" description="Basic residues" evidence="13">
    <location>
        <begin position="69"/>
        <end position="86"/>
    </location>
</feature>
<dbReference type="Proteomes" id="UP001360560">
    <property type="component" value="Unassembled WGS sequence"/>
</dbReference>
<dbReference type="InterPro" id="IPR002035">
    <property type="entry name" value="VWF_A"/>
</dbReference>
<evidence type="ECO:0000256" key="6">
    <source>
        <dbReference type="ARBA" id="ARBA00022833"/>
    </source>
</evidence>
<dbReference type="SUPFAM" id="SSF57889">
    <property type="entry name" value="Cysteine-rich domain"/>
    <property type="match status" value="1"/>
</dbReference>
<keyword evidence="10 11" id="KW-0539">Nucleus</keyword>
<organism evidence="15 16">
    <name type="scientific">Saccharomycopsis crataegensis</name>
    <dbReference type="NCBI Taxonomy" id="43959"/>
    <lineage>
        <taxon>Eukaryota</taxon>
        <taxon>Fungi</taxon>
        <taxon>Dikarya</taxon>
        <taxon>Ascomycota</taxon>
        <taxon>Saccharomycotina</taxon>
        <taxon>Saccharomycetes</taxon>
        <taxon>Saccharomycopsidaceae</taxon>
        <taxon>Saccharomycopsis</taxon>
    </lineage>
</organism>
<dbReference type="InterPro" id="IPR036465">
    <property type="entry name" value="vWFA_dom_sf"/>
</dbReference>
<comment type="similarity">
    <text evidence="2 11">Belongs to the GTF2H2 family.</text>
</comment>
<keyword evidence="16" id="KW-1185">Reference proteome</keyword>
<dbReference type="PROSITE" id="PS50234">
    <property type="entry name" value="VWFA"/>
    <property type="match status" value="1"/>
</dbReference>
<evidence type="ECO:0000256" key="1">
    <source>
        <dbReference type="ARBA" id="ARBA00004123"/>
    </source>
</evidence>